<dbReference type="PANTHER" id="PTHR31562">
    <property type="entry name" value="PROTEIN CBG18972"/>
    <property type="match status" value="1"/>
</dbReference>
<dbReference type="Pfam" id="PF03314">
    <property type="entry name" value="DUF273"/>
    <property type="match status" value="1"/>
</dbReference>
<gene>
    <name evidence="1" type="ORF">PPROV_000062200</name>
</gene>
<evidence type="ECO:0000313" key="1">
    <source>
        <dbReference type="EMBL" id="GHP01865.1"/>
    </source>
</evidence>
<evidence type="ECO:0008006" key="3">
    <source>
        <dbReference type="Google" id="ProtNLM"/>
    </source>
</evidence>
<dbReference type="Gene3D" id="3.90.550.10">
    <property type="entry name" value="Spore Coat Polysaccharide Biosynthesis Protein SpsA, Chain A"/>
    <property type="match status" value="1"/>
</dbReference>
<evidence type="ECO:0000313" key="2">
    <source>
        <dbReference type="Proteomes" id="UP000660262"/>
    </source>
</evidence>
<dbReference type="InterPro" id="IPR029044">
    <property type="entry name" value="Nucleotide-diphossugar_trans"/>
</dbReference>
<proteinExistence type="predicted"/>
<reference evidence="1" key="1">
    <citation type="submission" date="2020-10" db="EMBL/GenBank/DDBJ databases">
        <title>Unveiling of a novel bifunctional photoreceptor, Dualchrome1, isolated from a cosmopolitan green alga.</title>
        <authorList>
            <person name="Suzuki S."/>
            <person name="Kawachi M."/>
        </authorList>
    </citation>
    <scope>NUCLEOTIDE SEQUENCE</scope>
    <source>
        <strain evidence="1">NIES 2893</strain>
    </source>
</reference>
<sequence>MALSVSSSRRRSALSAALMMTLGTTRIAYVALLFLLLLAAAANITHTLLTHRTRSLSSALYETTAADTTTTALASSTVAAAVDEEKPQSPLLHVHIVVVSSGNFINNYAAQTASMRAYAHNHGYNFTFLDPHRDVPVCTRRYPTDFFFQKQCAVGVFLRSLPPRQALMTLDGDVVADSPDVPMDKWLRDDDDIVLYERDWSYELAAGGTIVRNTNFGHEFFDHWQNYYLHRPRGFSSADNGAIHLAVNQLLGLPMEECVSMYHNLVASVDNLKPFYEFLACTRRQLGPPRRWPLHFLKTGQQGSFVWWPRYHGSMFDSFMVERRPGGPIPFYHGEKAKSVKEILDIYGFEFRLEGSSEWTQDESVVKQCAEVPCSIRIQPSFHRQIDKNKGIEYFTRRVNNDDIEDRKRAVETSRTPSGCDICQMPIMDLTPCTPSWTCEPLDRVSASRVVPSYYTRDDPSCVINGTHNLYTYASESTPKPACLEGVARAEETSDVVLGRKRVS</sequence>
<keyword evidence="2" id="KW-1185">Reference proteome</keyword>
<dbReference type="InterPro" id="IPR004988">
    <property type="entry name" value="DUF273"/>
</dbReference>
<dbReference type="PANTHER" id="PTHR31562:SF4">
    <property type="entry name" value="DUF268 DOMAIN-CONTAINING PROTEIN-RELATED"/>
    <property type="match status" value="1"/>
</dbReference>
<dbReference type="AlphaFoldDB" id="A0A830H4A4"/>
<organism evidence="1 2">
    <name type="scientific">Pycnococcus provasolii</name>
    <dbReference type="NCBI Taxonomy" id="41880"/>
    <lineage>
        <taxon>Eukaryota</taxon>
        <taxon>Viridiplantae</taxon>
        <taxon>Chlorophyta</taxon>
        <taxon>Pseudoscourfieldiophyceae</taxon>
        <taxon>Pseudoscourfieldiales</taxon>
        <taxon>Pycnococcaceae</taxon>
        <taxon>Pycnococcus</taxon>
    </lineage>
</organism>
<dbReference type="Proteomes" id="UP000660262">
    <property type="component" value="Unassembled WGS sequence"/>
</dbReference>
<comment type="caution">
    <text evidence="1">The sequence shown here is derived from an EMBL/GenBank/DDBJ whole genome shotgun (WGS) entry which is preliminary data.</text>
</comment>
<dbReference type="OrthoDB" id="407658at2759"/>
<accession>A0A830H4A4</accession>
<protein>
    <recommendedName>
        <fullName evidence="3">Nucleotide-diphospho-sugar transferase domain-containing protein</fullName>
    </recommendedName>
</protein>
<name>A0A830H4A4_9CHLO</name>
<dbReference type="EMBL" id="BNJQ01000002">
    <property type="protein sequence ID" value="GHP01865.1"/>
    <property type="molecule type" value="Genomic_DNA"/>
</dbReference>